<dbReference type="AlphaFoldDB" id="A0A1W1V9U8"/>
<dbReference type="RefSeq" id="WP_084444460.1">
    <property type="nucleotide sequence ID" value="NZ_FWWW01000053.1"/>
</dbReference>
<evidence type="ECO:0000313" key="3">
    <source>
        <dbReference type="Proteomes" id="UP000192266"/>
    </source>
</evidence>
<proteinExistence type="predicted"/>
<protein>
    <recommendedName>
        <fullName evidence="4">YtxH domain-containing protein</fullName>
    </recommendedName>
</protein>
<dbReference type="EMBL" id="FWWW01000053">
    <property type="protein sequence ID" value="SMB90026.1"/>
    <property type="molecule type" value="Genomic_DNA"/>
</dbReference>
<dbReference type="Proteomes" id="UP000192266">
    <property type="component" value="Unassembled WGS sequence"/>
</dbReference>
<feature type="region of interest" description="Disordered" evidence="1">
    <location>
        <begin position="89"/>
        <end position="144"/>
    </location>
</feature>
<organism evidence="2 3">
    <name type="scientific">Hymenobacter roseosalivarius DSM 11622</name>
    <dbReference type="NCBI Taxonomy" id="645990"/>
    <lineage>
        <taxon>Bacteria</taxon>
        <taxon>Pseudomonadati</taxon>
        <taxon>Bacteroidota</taxon>
        <taxon>Cytophagia</taxon>
        <taxon>Cytophagales</taxon>
        <taxon>Hymenobacteraceae</taxon>
        <taxon>Hymenobacter</taxon>
    </lineage>
</organism>
<accession>A0A1W1V9U8</accession>
<dbReference type="OrthoDB" id="894320at2"/>
<evidence type="ECO:0000256" key="1">
    <source>
        <dbReference type="SAM" id="MobiDB-lite"/>
    </source>
</evidence>
<keyword evidence="3" id="KW-1185">Reference proteome</keyword>
<gene>
    <name evidence="2" type="ORF">SAMN00120144_3264</name>
</gene>
<dbReference type="Pfam" id="PF12732">
    <property type="entry name" value="YtxH"/>
    <property type="match status" value="1"/>
</dbReference>
<evidence type="ECO:0008006" key="4">
    <source>
        <dbReference type="Google" id="ProtNLM"/>
    </source>
</evidence>
<feature type="compositionally biased region" description="Low complexity" evidence="1">
    <location>
        <begin position="103"/>
        <end position="119"/>
    </location>
</feature>
<dbReference type="PANTHER" id="PTHR35792:SF1">
    <property type="entry name" value="SLL0268 PROTEIN"/>
    <property type="match status" value="1"/>
</dbReference>
<dbReference type="PANTHER" id="PTHR35792">
    <property type="entry name" value="GENERAL STRESS PROTEIN"/>
    <property type="match status" value="1"/>
</dbReference>
<dbReference type="InterPro" id="IPR024623">
    <property type="entry name" value="YtxH"/>
</dbReference>
<name>A0A1W1V9U8_9BACT</name>
<reference evidence="2 3" key="1">
    <citation type="submission" date="2017-04" db="EMBL/GenBank/DDBJ databases">
        <authorList>
            <person name="Afonso C.L."/>
            <person name="Miller P.J."/>
            <person name="Scott M.A."/>
            <person name="Spackman E."/>
            <person name="Goraichik I."/>
            <person name="Dimitrov K.M."/>
            <person name="Suarez D.L."/>
            <person name="Swayne D.E."/>
        </authorList>
    </citation>
    <scope>NUCLEOTIDE SEQUENCE [LARGE SCALE GENOMIC DNA]</scope>
    <source>
        <strain evidence="2 3">DSM 11622</strain>
    </source>
</reference>
<sequence>MKDQNGKIILSLLAGASAGIIAGLLLAPETGEETRTTLKKSASKFSDDLTKLFQDSLAKINDLKGSATQGGEESANRVNADDILNSLKSSSAGSRADQSGDLASAPGAGRQGGRAATGSGSIGGSTIGGADDDAASTEGLGRGL</sequence>
<dbReference type="InterPro" id="IPR052928">
    <property type="entry name" value="Desiccation-related_membrane"/>
</dbReference>
<dbReference type="STRING" id="645990.SAMN00120144_3264"/>
<evidence type="ECO:0000313" key="2">
    <source>
        <dbReference type="EMBL" id="SMB90026.1"/>
    </source>
</evidence>